<evidence type="ECO:0000259" key="2">
    <source>
        <dbReference type="PROSITE" id="PS50164"/>
    </source>
</evidence>
<feature type="domain" description="GIY-YIG" evidence="2">
    <location>
        <begin position="1"/>
        <end position="82"/>
    </location>
</feature>
<dbReference type="PROSITE" id="PS50164">
    <property type="entry name" value="GIY_YIG"/>
    <property type="match status" value="1"/>
</dbReference>
<comment type="caution">
    <text evidence="3">The sequence shown here is derived from an EMBL/GenBank/DDBJ whole genome shotgun (WGS) entry which is preliminary data.</text>
</comment>
<evidence type="ECO:0000313" key="3">
    <source>
        <dbReference type="EMBL" id="OGK39209.1"/>
    </source>
</evidence>
<dbReference type="AlphaFoldDB" id="A0A1F7I759"/>
<dbReference type="InterPro" id="IPR050190">
    <property type="entry name" value="UPF0213_domain"/>
</dbReference>
<evidence type="ECO:0000313" key="4">
    <source>
        <dbReference type="Proteomes" id="UP000179270"/>
    </source>
</evidence>
<proteinExistence type="inferred from homology"/>
<evidence type="ECO:0000256" key="1">
    <source>
        <dbReference type="ARBA" id="ARBA00007435"/>
    </source>
</evidence>
<dbReference type="EMBL" id="MGAF01000055">
    <property type="protein sequence ID" value="OGK39209.1"/>
    <property type="molecule type" value="Genomic_DNA"/>
</dbReference>
<name>A0A1F7I759_9BACT</name>
<dbReference type="Pfam" id="PF01541">
    <property type="entry name" value="GIY-YIG"/>
    <property type="match status" value="1"/>
</dbReference>
<protein>
    <submittedName>
        <fullName evidence="3">Excinuclease ABC subunit C</fullName>
    </submittedName>
</protein>
<organism evidence="3 4">
    <name type="scientific">Candidatus Roizmanbacteria bacterium RIFCSPLOWO2_01_FULL_35_13</name>
    <dbReference type="NCBI Taxonomy" id="1802055"/>
    <lineage>
        <taxon>Bacteria</taxon>
        <taxon>Candidatus Roizmaniibacteriota</taxon>
    </lineage>
</organism>
<dbReference type="InterPro" id="IPR035901">
    <property type="entry name" value="GIY-YIG_endonuc_sf"/>
</dbReference>
<dbReference type="Gene3D" id="3.40.1440.10">
    <property type="entry name" value="GIY-YIG endonuclease"/>
    <property type="match status" value="1"/>
</dbReference>
<sequence length="95" mass="11272">MFYFTYVLKSLKDNHLYIGWTDNLKERINEHNKGSVISTKNRQPLKLICYEACLDKKSAILREKQLKTGFGRVYLKRRLKNYFKINKNPDSSQGL</sequence>
<dbReference type="Proteomes" id="UP000179270">
    <property type="component" value="Unassembled WGS sequence"/>
</dbReference>
<dbReference type="PANTHER" id="PTHR34477">
    <property type="entry name" value="UPF0213 PROTEIN YHBQ"/>
    <property type="match status" value="1"/>
</dbReference>
<dbReference type="SUPFAM" id="SSF82771">
    <property type="entry name" value="GIY-YIG endonuclease"/>
    <property type="match status" value="1"/>
</dbReference>
<accession>A0A1F7I759</accession>
<reference evidence="3 4" key="1">
    <citation type="journal article" date="2016" name="Nat. Commun.">
        <title>Thousands of microbial genomes shed light on interconnected biogeochemical processes in an aquifer system.</title>
        <authorList>
            <person name="Anantharaman K."/>
            <person name="Brown C.T."/>
            <person name="Hug L.A."/>
            <person name="Sharon I."/>
            <person name="Castelle C.J."/>
            <person name="Probst A.J."/>
            <person name="Thomas B.C."/>
            <person name="Singh A."/>
            <person name="Wilkins M.J."/>
            <person name="Karaoz U."/>
            <person name="Brodie E.L."/>
            <person name="Williams K.H."/>
            <person name="Hubbard S.S."/>
            <person name="Banfield J.F."/>
        </authorList>
    </citation>
    <scope>NUCLEOTIDE SEQUENCE [LARGE SCALE GENOMIC DNA]</scope>
</reference>
<comment type="similarity">
    <text evidence="1">Belongs to the UPF0213 family.</text>
</comment>
<dbReference type="CDD" id="cd10449">
    <property type="entry name" value="GIY-YIG_SLX1_like"/>
    <property type="match status" value="1"/>
</dbReference>
<gene>
    <name evidence="3" type="ORF">A3A74_07660</name>
</gene>
<dbReference type="InterPro" id="IPR000305">
    <property type="entry name" value="GIY-YIG_endonuc"/>
</dbReference>
<dbReference type="PANTHER" id="PTHR34477:SF5">
    <property type="entry name" value="BSL5627 PROTEIN"/>
    <property type="match status" value="1"/>
</dbReference>